<protein>
    <submittedName>
        <fullName evidence="7">DEAD/DEAH box helicase</fullName>
    </submittedName>
</protein>
<dbReference type="PROSITE" id="PS51192">
    <property type="entry name" value="HELICASE_ATP_BIND_1"/>
    <property type="match status" value="1"/>
</dbReference>
<evidence type="ECO:0000313" key="8">
    <source>
        <dbReference type="Proteomes" id="UP000703893"/>
    </source>
</evidence>
<dbReference type="EMBL" id="VGJX01000603">
    <property type="protein sequence ID" value="MBM3275507.1"/>
    <property type="molecule type" value="Genomic_DNA"/>
</dbReference>
<accession>A0A938BJN4</accession>
<dbReference type="Pfam" id="PF00271">
    <property type="entry name" value="Helicase_C"/>
    <property type="match status" value="1"/>
</dbReference>
<evidence type="ECO:0000313" key="7">
    <source>
        <dbReference type="EMBL" id="MBM3275507.1"/>
    </source>
</evidence>
<evidence type="ECO:0000259" key="6">
    <source>
        <dbReference type="PROSITE" id="PS51194"/>
    </source>
</evidence>
<evidence type="ECO:0000259" key="5">
    <source>
        <dbReference type="PROSITE" id="PS51192"/>
    </source>
</evidence>
<dbReference type="GO" id="GO:0003676">
    <property type="term" value="F:nucleic acid binding"/>
    <property type="evidence" value="ECO:0007669"/>
    <property type="project" value="InterPro"/>
</dbReference>
<dbReference type="InterPro" id="IPR011545">
    <property type="entry name" value="DEAD/DEAH_box_helicase_dom"/>
</dbReference>
<evidence type="ECO:0000256" key="1">
    <source>
        <dbReference type="ARBA" id="ARBA00022741"/>
    </source>
</evidence>
<comment type="caution">
    <text evidence="7">The sequence shown here is derived from an EMBL/GenBank/DDBJ whole genome shotgun (WGS) entry which is preliminary data.</text>
</comment>
<feature type="domain" description="Helicase C-terminal" evidence="6">
    <location>
        <begin position="292"/>
        <end position="445"/>
    </location>
</feature>
<dbReference type="InterPro" id="IPR050699">
    <property type="entry name" value="RNA-DNA_Helicase"/>
</dbReference>
<dbReference type="SMART" id="SM00490">
    <property type="entry name" value="HELICc"/>
    <property type="match status" value="1"/>
</dbReference>
<dbReference type="InterPro" id="IPR001650">
    <property type="entry name" value="Helicase_C-like"/>
</dbReference>
<dbReference type="GO" id="GO:0070478">
    <property type="term" value="P:nuclear-transcribed mRNA catabolic process, 3'-5' exonucleolytic nonsense-mediated decay"/>
    <property type="evidence" value="ECO:0007669"/>
    <property type="project" value="TreeGrafter"/>
</dbReference>
<dbReference type="PROSITE" id="PS51194">
    <property type="entry name" value="HELICASE_CTER"/>
    <property type="match status" value="1"/>
</dbReference>
<keyword evidence="2" id="KW-0378">Hydrolase</keyword>
<reference evidence="7 8" key="1">
    <citation type="submission" date="2019-03" db="EMBL/GenBank/DDBJ databases">
        <title>Lake Tanganyika Metagenome-Assembled Genomes (MAGs).</title>
        <authorList>
            <person name="Tran P."/>
        </authorList>
    </citation>
    <scope>NUCLEOTIDE SEQUENCE [LARGE SCALE GENOMIC DNA]</scope>
    <source>
        <strain evidence="7">K_DeepCast_65m_m2_236</strain>
    </source>
</reference>
<dbReference type="GO" id="GO:0005524">
    <property type="term" value="F:ATP binding"/>
    <property type="evidence" value="ECO:0007669"/>
    <property type="project" value="UniProtKB-KW"/>
</dbReference>
<dbReference type="InterPro" id="IPR027417">
    <property type="entry name" value="P-loop_NTPase"/>
</dbReference>
<dbReference type="GO" id="GO:0004386">
    <property type="term" value="F:helicase activity"/>
    <property type="evidence" value="ECO:0007669"/>
    <property type="project" value="UniProtKB-KW"/>
</dbReference>
<dbReference type="InterPro" id="IPR014001">
    <property type="entry name" value="Helicase_ATP-bd"/>
</dbReference>
<dbReference type="AlphaFoldDB" id="A0A938BJN4"/>
<dbReference type="Pfam" id="PF00270">
    <property type="entry name" value="DEAD"/>
    <property type="match status" value="1"/>
</dbReference>
<sequence length="557" mass="61301">MARGESQGSAGASVSHDRVAEFVAKQPFPLDPFQLEAIEHLAADRSVLVSAPTGSGKTVVAEFAVFAALAGKRRCVYTTPLKALSNQKFRDLRDHLGDEVGLMTGDVVINAEAPVLIMTTEILRNILQADPDRVSDVSHVILDEAHYIGSEGRGTVWEETIVFLGKGTLVVALSATIPNADELATWVSEVHRPMSVVFHGERPVPLESYVATPDVQRLFDHKGHLAVKAFRQDGWVDLPDPVDVVRSLKTKQLLPAIYFIFSRLGCEQHAQDLIAADLDLTTKVERREISAYVQDAIRRTPGLLGSTSSRKWLEELPNGVAPHHAGLLPPLKLVVEKLFQRGLIKAVFATETLAAGINMPARTVVISNLLKRTDDGIRMLTVGEFQQMTGRAGRRGMDKVGYGVVLASHRYTPRDIAHLVKDPVEPLRSRFTLNYNMVANLLNRYEPEVARRIVEQSFSAFQSNTLIAHLIKQRGEVQAKLHAIDLTCPVEGASPRAAFLTRYETARGKRDSLKKRLAALTATRRYIPRPIAADAIASAPIGAWLLVHQPGRSRPDL</sequence>
<organism evidence="7 8">
    <name type="scientific">Candidatus Tanganyikabacteria bacterium</name>
    <dbReference type="NCBI Taxonomy" id="2961651"/>
    <lineage>
        <taxon>Bacteria</taxon>
        <taxon>Bacillati</taxon>
        <taxon>Candidatus Sericytochromatia</taxon>
        <taxon>Candidatus Tanganyikabacteria</taxon>
    </lineage>
</organism>
<dbReference type="GO" id="GO:0016787">
    <property type="term" value="F:hydrolase activity"/>
    <property type="evidence" value="ECO:0007669"/>
    <property type="project" value="UniProtKB-KW"/>
</dbReference>
<keyword evidence="4" id="KW-0067">ATP-binding</keyword>
<dbReference type="Proteomes" id="UP000703893">
    <property type="component" value="Unassembled WGS sequence"/>
</dbReference>
<dbReference type="SMART" id="SM00487">
    <property type="entry name" value="DEXDc"/>
    <property type="match status" value="1"/>
</dbReference>
<dbReference type="PANTHER" id="PTHR12131:SF1">
    <property type="entry name" value="ATP-DEPENDENT RNA HELICASE SUPV3L1, MITOCHONDRIAL-RELATED"/>
    <property type="match status" value="1"/>
</dbReference>
<dbReference type="Gene3D" id="3.40.50.300">
    <property type="entry name" value="P-loop containing nucleotide triphosphate hydrolases"/>
    <property type="match status" value="2"/>
</dbReference>
<feature type="domain" description="Helicase ATP-binding" evidence="5">
    <location>
        <begin position="38"/>
        <end position="195"/>
    </location>
</feature>
<keyword evidence="1" id="KW-0547">Nucleotide-binding</keyword>
<evidence type="ECO:0000256" key="3">
    <source>
        <dbReference type="ARBA" id="ARBA00022806"/>
    </source>
</evidence>
<evidence type="ECO:0000256" key="4">
    <source>
        <dbReference type="ARBA" id="ARBA00022840"/>
    </source>
</evidence>
<dbReference type="PANTHER" id="PTHR12131">
    <property type="entry name" value="ATP-DEPENDENT RNA AND DNA HELICASE"/>
    <property type="match status" value="1"/>
</dbReference>
<dbReference type="CDD" id="cd18795">
    <property type="entry name" value="SF2_C_Ski2"/>
    <property type="match status" value="1"/>
</dbReference>
<dbReference type="GO" id="GO:0055087">
    <property type="term" value="C:Ski complex"/>
    <property type="evidence" value="ECO:0007669"/>
    <property type="project" value="TreeGrafter"/>
</dbReference>
<proteinExistence type="predicted"/>
<name>A0A938BJN4_9BACT</name>
<feature type="non-terminal residue" evidence="7">
    <location>
        <position position="557"/>
    </location>
</feature>
<dbReference type="SUPFAM" id="SSF52540">
    <property type="entry name" value="P-loop containing nucleoside triphosphate hydrolases"/>
    <property type="match status" value="1"/>
</dbReference>
<evidence type="ECO:0000256" key="2">
    <source>
        <dbReference type="ARBA" id="ARBA00022801"/>
    </source>
</evidence>
<gene>
    <name evidence="7" type="ORF">FJZ00_10155</name>
</gene>
<keyword evidence="3 7" id="KW-0347">Helicase</keyword>